<organism evidence="2 3">
    <name type="scientific">Caballeronia concitans</name>
    <dbReference type="NCBI Taxonomy" id="1777133"/>
    <lineage>
        <taxon>Bacteria</taxon>
        <taxon>Pseudomonadati</taxon>
        <taxon>Pseudomonadota</taxon>
        <taxon>Betaproteobacteria</taxon>
        <taxon>Burkholderiales</taxon>
        <taxon>Burkholderiaceae</taxon>
        <taxon>Caballeronia</taxon>
    </lineage>
</organism>
<proteinExistence type="predicted"/>
<dbReference type="Proteomes" id="UP000198263">
    <property type="component" value="Unassembled WGS sequence"/>
</dbReference>
<comment type="caution">
    <text evidence="2">The sequence shown here is derived from an EMBL/GenBank/DDBJ whole genome shotgun (WGS) entry which is preliminary data.</text>
</comment>
<reference evidence="2 3" key="1">
    <citation type="submission" date="2016-01" db="EMBL/GenBank/DDBJ databases">
        <authorList>
            <person name="Peeters C."/>
        </authorList>
    </citation>
    <scope>NUCLEOTIDE SEQUENCE [LARGE SCALE GENOMIC DNA]</scope>
    <source>
        <strain evidence="2">LMG 29315</strain>
    </source>
</reference>
<feature type="coiled-coil region" evidence="1">
    <location>
        <begin position="1"/>
        <end position="28"/>
    </location>
</feature>
<dbReference type="OrthoDB" id="9810995at2"/>
<name>A0A658QTI6_9BURK</name>
<keyword evidence="1" id="KW-0175">Coiled coil</keyword>
<protein>
    <recommendedName>
        <fullName evidence="4">Transposase</fullName>
    </recommendedName>
</protein>
<keyword evidence="3" id="KW-1185">Reference proteome</keyword>
<dbReference type="RefSeq" id="WP_040049018.1">
    <property type="nucleotide sequence ID" value="NZ_FCNV02000002.1"/>
</dbReference>
<gene>
    <name evidence="2" type="ORF">AWB72_01277</name>
</gene>
<evidence type="ECO:0000313" key="3">
    <source>
        <dbReference type="Proteomes" id="UP000198263"/>
    </source>
</evidence>
<evidence type="ECO:0000256" key="1">
    <source>
        <dbReference type="SAM" id="Coils"/>
    </source>
</evidence>
<evidence type="ECO:0008006" key="4">
    <source>
        <dbReference type="Google" id="ProtNLM"/>
    </source>
</evidence>
<dbReference type="AlphaFoldDB" id="A0A658QTI6"/>
<evidence type="ECO:0000313" key="2">
    <source>
        <dbReference type="EMBL" id="SAL19958.1"/>
    </source>
</evidence>
<accession>A0A658QTI6</accession>
<sequence length="59" mass="6714">MDTRRKRIDELEQENAALREVNDILRKAVAYYARSLGGMANECARMQPSSCTDVAHDDE</sequence>
<dbReference type="EMBL" id="FCNV02000002">
    <property type="protein sequence ID" value="SAL19958.1"/>
    <property type="molecule type" value="Genomic_DNA"/>
</dbReference>